<dbReference type="PANTHER" id="PTHR48025:SF1">
    <property type="entry name" value="RRM DOMAIN-CONTAINING PROTEIN"/>
    <property type="match status" value="1"/>
</dbReference>
<feature type="region of interest" description="Disordered" evidence="3">
    <location>
        <begin position="105"/>
        <end position="166"/>
    </location>
</feature>
<proteinExistence type="predicted"/>
<gene>
    <name evidence="5" type="ORF">EUX98_g413</name>
</gene>
<dbReference type="InterPro" id="IPR012677">
    <property type="entry name" value="Nucleotide-bd_a/b_plait_sf"/>
</dbReference>
<dbReference type="Pfam" id="PF00076">
    <property type="entry name" value="RRM_1"/>
    <property type="match status" value="2"/>
</dbReference>
<feature type="compositionally biased region" description="Basic residues" evidence="3">
    <location>
        <begin position="115"/>
        <end position="128"/>
    </location>
</feature>
<feature type="compositionally biased region" description="Basic residues" evidence="3">
    <location>
        <begin position="216"/>
        <end position="227"/>
    </location>
</feature>
<organism evidence="5 6">
    <name type="scientific">Antrodiella citrinella</name>
    <dbReference type="NCBI Taxonomy" id="2447956"/>
    <lineage>
        <taxon>Eukaryota</taxon>
        <taxon>Fungi</taxon>
        <taxon>Dikarya</taxon>
        <taxon>Basidiomycota</taxon>
        <taxon>Agaricomycotina</taxon>
        <taxon>Agaricomycetes</taxon>
        <taxon>Polyporales</taxon>
        <taxon>Steccherinaceae</taxon>
        <taxon>Antrodiella</taxon>
    </lineage>
</organism>
<dbReference type="EMBL" id="SGPM01000003">
    <property type="protein sequence ID" value="THH33720.1"/>
    <property type="molecule type" value="Genomic_DNA"/>
</dbReference>
<accession>A0A4S4NCI8</accession>
<dbReference type="GO" id="GO:0005634">
    <property type="term" value="C:nucleus"/>
    <property type="evidence" value="ECO:0007669"/>
    <property type="project" value="TreeGrafter"/>
</dbReference>
<dbReference type="AlphaFoldDB" id="A0A4S4NCI8"/>
<protein>
    <recommendedName>
        <fullName evidence="4">RRM domain-containing protein</fullName>
    </recommendedName>
</protein>
<dbReference type="PROSITE" id="PS50102">
    <property type="entry name" value="RRM"/>
    <property type="match status" value="2"/>
</dbReference>
<dbReference type="Gene3D" id="3.30.70.330">
    <property type="match status" value="2"/>
</dbReference>
<evidence type="ECO:0000313" key="5">
    <source>
        <dbReference type="EMBL" id="THH33720.1"/>
    </source>
</evidence>
<feature type="compositionally biased region" description="Basic and acidic residues" evidence="3">
    <location>
        <begin position="105"/>
        <end position="114"/>
    </location>
</feature>
<evidence type="ECO:0000256" key="2">
    <source>
        <dbReference type="PROSITE-ProRule" id="PRU00176"/>
    </source>
</evidence>
<keyword evidence="1 2" id="KW-0694">RNA-binding</keyword>
<reference evidence="5 6" key="1">
    <citation type="submission" date="2019-02" db="EMBL/GenBank/DDBJ databases">
        <title>Genome sequencing of the rare red list fungi Antrodiella citrinella (Flaviporus citrinellus).</title>
        <authorList>
            <person name="Buettner E."/>
            <person name="Kellner H."/>
        </authorList>
    </citation>
    <scope>NUCLEOTIDE SEQUENCE [LARGE SCALE GENOMIC DNA]</scope>
    <source>
        <strain evidence="5 6">DSM 108506</strain>
    </source>
</reference>
<feature type="domain" description="RRM" evidence="4">
    <location>
        <begin position="243"/>
        <end position="324"/>
    </location>
</feature>
<evidence type="ECO:0000259" key="4">
    <source>
        <dbReference type="PROSITE" id="PS50102"/>
    </source>
</evidence>
<sequence length="350" mass="36842">MSEAPAAPVTENGVPPAAQESVVEEAPGFKVFAGNLAYSTTDEGLKAFFEPVKDDILTAQVILRGTRSAGYGFVSLSSAEAAQKAVDALNKTELDDREVIVEIAKPADQKDQEKKQKRFKRRPGRRGSKAVPGEVSEAEANGDGEKIEGDATAAADDAAKPKKKKKAVRTLHLSLHICISFGSGMKRKPKRKSTEGEVVDGEPAADGAVPAEGGARKPRVRKPKAPRPPRPAGEDPAGEPSKTVLFVANLGFSIDEDGLSALFTEAGITVKSARIVRRRWGKPRRSKGYGFVDVGSEDAQVKAIEVLQGKEIGGRAIAVKVAVDPQAEEAEADAKAEAEEAAAAAESVAA</sequence>
<dbReference type="InterPro" id="IPR000504">
    <property type="entry name" value="RRM_dom"/>
</dbReference>
<feature type="region of interest" description="Disordered" evidence="3">
    <location>
        <begin position="184"/>
        <end position="240"/>
    </location>
</feature>
<evidence type="ECO:0000256" key="1">
    <source>
        <dbReference type="ARBA" id="ARBA00022884"/>
    </source>
</evidence>
<evidence type="ECO:0000313" key="6">
    <source>
        <dbReference type="Proteomes" id="UP000308730"/>
    </source>
</evidence>
<dbReference type="OrthoDB" id="439808at2759"/>
<keyword evidence="6" id="KW-1185">Reference proteome</keyword>
<name>A0A4S4NCI8_9APHY</name>
<dbReference type="Proteomes" id="UP000308730">
    <property type="component" value="Unassembled WGS sequence"/>
</dbReference>
<comment type="caution">
    <text evidence="5">The sequence shown here is derived from an EMBL/GenBank/DDBJ whole genome shotgun (WGS) entry which is preliminary data.</text>
</comment>
<dbReference type="PANTHER" id="PTHR48025">
    <property type="entry name" value="OS02G0815200 PROTEIN"/>
    <property type="match status" value="1"/>
</dbReference>
<feature type="region of interest" description="Disordered" evidence="3">
    <location>
        <begin position="1"/>
        <end position="20"/>
    </location>
</feature>
<dbReference type="InterPro" id="IPR035979">
    <property type="entry name" value="RBD_domain_sf"/>
</dbReference>
<feature type="domain" description="RRM" evidence="4">
    <location>
        <begin position="29"/>
        <end position="106"/>
    </location>
</feature>
<dbReference type="SUPFAM" id="SSF54928">
    <property type="entry name" value="RNA-binding domain, RBD"/>
    <property type="match status" value="2"/>
</dbReference>
<evidence type="ECO:0000256" key="3">
    <source>
        <dbReference type="SAM" id="MobiDB-lite"/>
    </source>
</evidence>
<feature type="compositionally biased region" description="Low complexity" evidence="3">
    <location>
        <begin position="341"/>
        <end position="350"/>
    </location>
</feature>
<dbReference type="SMART" id="SM00360">
    <property type="entry name" value="RRM"/>
    <property type="match status" value="2"/>
</dbReference>
<dbReference type="InterPro" id="IPR050502">
    <property type="entry name" value="Euk_RNA-bind_prot"/>
</dbReference>
<feature type="region of interest" description="Disordered" evidence="3">
    <location>
        <begin position="331"/>
        <end position="350"/>
    </location>
</feature>
<dbReference type="GO" id="GO:0003729">
    <property type="term" value="F:mRNA binding"/>
    <property type="evidence" value="ECO:0007669"/>
    <property type="project" value="TreeGrafter"/>
</dbReference>